<sequence>MAASLNLKLTFRGESTYVIIKENELNFDQVKHQFSKEFETFDSEKCKIEWKDQDNDWIIWKRDDDSLNNILKNVAKNDQNTLKFQAIVFDLPETINGRDSLSTKALIRRYINMLDETRDTAERIVQLDIMRHIMIITKPEQKLANYTREVTTWLIESYHQIHVYVDRNFMNVFEMIAEREEYQRQLHFWNANDVKSDNIDLIITLGGDGTILYSSWMFQSDMPPLLSFHFGSLGFLTVFDFNNHRRVLRNVIDGGGVRVNVRSRLKCSIYRNHKKVNESNNIEGVDGLEISQSPEIFHVLNDLCIDRGDAGNMLEILLFLDGCQITSIWADGLVLATCTGSTAYSLSAGGSLVHPDQNAILITPIAPHTLTARPMIIPGFKEIRVCVPSTSRITGWVSFDGRNRISLDRGDSIVVTASLHPLLTICSEGPYKDWFRGLSKILSWNERVPQRPYDNSILV</sequence>
<gene>
    <name evidence="6" type="ORF">FMOSSE_LOCUS2827</name>
</gene>
<evidence type="ECO:0000313" key="6">
    <source>
        <dbReference type="EMBL" id="CAG8477367.1"/>
    </source>
</evidence>
<accession>A0A9N8WA52</accession>
<dbReference type="SUPFAM" id="SSF54277">
    <property type="entry name" value="CAD &amp; PB1 domains"/>
    <property type="match status" value="1"/>
</dbReference>
<dbReference type="AlphaFoldDB" id="A0A9N8WA52"/>
<dbReference type="InterPro" id="IPR017437">
    <property type="entry name" value="ATP-NAD_kinase_PpnK-typ_C"/>
</dbReference>
<protein>
    <submittedName>
        <fullName evidence="6">6063_t:CDS:1</fullName>
    </submittedName>
</protein>
<keyword evidence="2" id="KW-0808">Transferase</keyword>
<keyword evidence="4" id="KW-0521">NADP</keyword>
<dbReference type="Pfam" id="PF01513">
    <property type="entry name" value="NAD_kinase"/>
    <property type="match status" value="1"/>
</dbReference>
<evidence type="ECO:0000256" key="5">
    <source>
        <dbReference type="ARBA" id="ARBA00023027"/>
    </source>
</evidence>
<evidence type="ECO:0000256" key="1">
    <source>
        <dbReference type="ARBA" id="ARBA00010995"/>
    </source>
</evidence>
<dbReference type="EMBL" id="CAJVPP010000385">
    <property type="protein sequence ID" value="CAG8477367.1"/>
    <property type="molecule type" value="Genomic_DNA"/>
</dbReference>
<proteinExistence type="inferred from homology"/>
<dbReference type="InterPro" id="IPR017438">
    <property type="entry name" value="ATP-NAD_kinase_N"/>
</dbReference>
<evidence type="ECO:0000256" key="3">
    <source>
        <dbReference type="ARBA" id="ARBA00022777"/>
    </source>
</evidence>
<dbReference type="InterPro" id="IPR016064">
    <property type="entry name" value="NAD/diacylglycerol_kinase_sf"/>
</dbReference>
<evidence type="ECO:0000256" key="4">
    <source>
        <dbReference type="ARBA" id="ARBA00022857"/>
    </source>
</evidence>
<comment type="caution">
    <text evidence="6">The sequence shown here is derived from an EMBL/GenBank/DDBJ whole genome shotgun (WGS) entry which is preliminary data.</text>
</comment>
<keyword evidence="7" id="KW-1185">Reference proteome</keyword>
<dbReference type="Pfam" id="PF20143">
    <property type="entry name" value="NAD_kinase_C"/>
    <property type="match status" value="1"/>
</dbReference>
<dbReference type="Gene3D" id="3.10.20.90">
    <property type="entry name" value="Phosphatidylinositol 3-kinase Catalytic Subunit, Chain A, domain 1"/>
    <property type="match status" value="1"/>
</dbReference>
<dbReference type="GO" id="GO:0019674">
    <property type="term" value="P:NAD+ metabolic process"/>
    <property type="evidence" value="ECO:0007669"/>
    <property type="project" value="InterPro"/>
</dbReference>
<dbReference type="InterPro" id="IPR002504">
    <property type="entry name" value="NADK"/>
</dbReference>
<dbReference type="PANTHER" id="PTHR20275">
    <property type="entry name" value="NAD KINASE"/>
    <property type="match status" value="1"/>
</dbReference>
<keyword evidence="3" id="KW-0418">Kinase</keyword>
<dbReference type="GO" id="GO:0006741">
    <property type="term" value="P:NADP+ biosynthetic process"/>
    <property type="evidence" value="ECO:0007669"/>
    <property type="project" value="InterPro"/>
</dbReference>
<reference evidence="6" key="1">
    <citation type="submission" date="2021-06" db="EMBL/GenBank/DDBJ databases">
        <authorList>
            <person name="Kallberg Y."/>
            <person name="Tangrot J."/>
            <person name="Rosling A."/>
        </authorList>
    </citation>
    <scope>NUCLEOTIDE SEQUENCE</scope>
    <source>
        <strain evidence="6">87-6 pot B 2015</strain>
    </source>
</reference>
<organism evidence="6 7">
    <name type="scientific">Funneliformis mosseae</name>
    <name type="common">Endomycorrhizal fungus</name>
    <name type="synonym">Glomus mosseae</name>
    <dbReference type="NCBI Taxonomy" id="27381"/>
    <lineage>
        <taxon>Eukaryota</taxon>
        <taxon>Fungi</taxon>
        <taxon>Fungi incertae sedis</taxon>
        <taxon>Mucoromycota</taxon>
        <taxon>Glomeromycotina</taxon>
        <taxon>Glomeromycetes</taxon>
        <taxon>Glomerales</taxon>
        <taxon>Glomeraceae</taxon>
        <taxon>Funneliformis</taxon>
    </lineage>
</organism>
<dbReference type="HAMAP" id="MF_00361">
    <property type="entry name" value="NAD_kinase"/>
    <property type="match status" value="1"/>
</dbReference>
<dbReference type="PANTHER" id="PTHR20275:SF0">
    <property type="entry name" value="NAD KINASE"/>
    <property type="match status" value="1"/>
</dbReference>
<dbReference type="Gene3D" id="2.60.200.30">
    <property type="entry name" value="Probable inorganic polyphosphate/atp-NAD kinase, domain 2"/>
    <property type="match status" value="1"/>
</dbReference>
<name>A0A9N8WA52_FUNMO</name>
<keyword evidence="5" id="KW-0520">NAD</keyword>
<comment type="similarity">
    <text evidence="1">Belongs to the NAD kinase family.</text>
</comment>
<evidence type="ECO:0000313" key="7">
    <source>
        <dbReference type="Proteomes" id="UP000789375"/>
    </source>
</evidence>
<dbReference type="SUPFAM" id="SSF111331">
    <property type="entry name" value="NAD kinase/diacylglycerol kinase-like"/>
    <property type="match status" value="1"/>
</dbReference>
<dbReference type="GO" id="GO:0003951">
    <property type="term" value="F:NAD+ kinase activity"/>
    <property type="evidence" value="ECO:0007669"/>
    <property type="project" value="InterPro"/>
</dbReference>
<evidence type="ECO:0000256" key="2">
    <source>
        <dbReference type="ARBA" id="ARBA00022679"/>
    </source>
</evidence>
<dbReference type="Gene3D" id="3.40.50.10330">
    <property type="entry name" value="Probable inorganic polyphosphate/atp-NAD kinase, domain 1"/>
    <property type="match status" value="1"/>
</dbReference>
<dbReference type="Proteomes" id="UP000789375">
    <property type="component" value="Unassembled WGS sequence"/>
</dbReference>